<proteinExistence type="predicted"/>
<reference evidence="2" key="1">
    <citation type="journal article" date="2019" name="Int. J. Syst. Evol. Microbiol.">
        <title>The Global Catalogue of Microorganisms (GCM) 10K type strain sequencing project: providing services to taxonomists for standard genome sequencing and annotation.</title>
        <authorList>
            <consortium name="The Broad Institute Genomics Platform"/>
            <consortium name="The Broad Institute Genome Sequencing Center for Infectious Disease"/>
            <person name="Wu L."/>
            <person name="Ma J."/>
        </authorList>
    </citation>
    <scope>NUCLEOTIDE SEQUENCE [LARGE SCALE GENOMIC DNA]</scope>
    <source>
        <strain evidence="2">CECT 7069</strain>
    </source>
</reference>
<protein>
    <submittedName>
        <fullName evidence="1">Uncharacterized protein</fullName>
    </submittedName>
</protein>
<dbReference type="Proteomes" id="UP001224644">
    <property type="component" value="Unassembled WGS sequence"/>
</dbReference>
<sequence length="58" mass="6172">MVGDPEAEGITEAEWRRRETLASAVFAACGADLMALNDAARRQSVVLAVLRAGRDRAG</sequence>
<evidence type="ECO:0000313" key="1">
    <source>
        <dbReference type="EMBL" id="MDN3592495.1"/>
    </source>
</evidence>
<gene>
    <name evidence="1" type="ORF">QWZ12_18030</name>
</gene>
<keyword evidence="2" id="KW-1185">Reference proteome</keyword>
<dbReference type="EMBL" id="JAUFPX010000017">
    <property type="protein sequence ID" value="MDN3592495.1"/>
    <property type="molecule type" value="Genomic_DNA"/>
</dbReference>
<organism evidence="1 2">
    <name type="scientific">Methylobacterium adhaesivum</name>
    <dbReference type="NCBI Taxonomy" id="333297"/>
    <lineage>
        <taxon>Bacteria</taxon>
        <taxon>Pseudomonadati</taxon>
        <taxon>Pseudomonadota</taxon>
        <taxon>Alphaproteobacteria</taxon>
        <taxon>Hyphomicrobiales</taxon>
        <taxon>Methylobacteriaceae</taxon>
        <taxon>Methylobacterium</taxon>
    </lineage>
</organism>
<dbReference type="RefSeq" id="WP_238228183.1">
    <property type="nucleotide sequence ID" value="NZ_BPQD01000041.1"/>
</dbReference>
<accession>A0ABT8BLC6</accession>
<evidence type="ECO:0000313" key="2">
    <source>
        <dbReference type="Proteomes" id="UP001224644"/>
    </source>
</evidence>
<name>A0ABT8BLC6_9HYPH</name>
<comment type="caution">
    <text evidence="1">The sequence shown here is derived from an EMBL/GenBank/DDBJ whole genome shotgun (WGS) entry which is preliminary data.</text>
</comment>